<evidence type="ECO:0000313" key="3">
    <source>
        <dbReference type="EMBL" id="KAK4787100.1"/>
    </source>
</evidence>
<sequence length="323" mass="36667">MADEAAINDVVDQDFFDTGNEDKVNELAQKLKSLELERAGLVRGSDENNERIRELLDEIERLKSEEASRRDMFERMEREIELAEEGERAMELIAKRAVELETEVARLQHDLISVTSEGEEASKELAELRTVVEEKGQKVEVLELELENLKTGRAEGEMKVRDLERKIGVLEVKEIEGKSEKLRLERELRENIGEKEKVITELKEKMESLEVIARREALKLEKLKKEKSDMDVALRESEKKCKDMESKLHDLQGELERAEKVIGQLKETSMDTINGPVGGLREIIDVGSKGSKVQWPLLAVGSTGTVAVVAALAYICYAKHVRN</sequence>
<keyword evidence="4" id="KW-1185">Reference proteome</keyword>
<reference evidence="3 4" key="1">
    <citation type="journal article" date="2023" name="Hortic Res">
        <title>Pangenome of water caltrop reveals structural variations and asymmetric subgenome divergence after allopolyploidization.</title>
        <authorList>
            <person name="Zhang X."/>
            <person name="Chen Y."/>
            <person name="Wang L."/>
            <person name="Yuan Y."/>
            <person name="Fang M."/>
            <person name="Shi L."/>
            <person name="Lu R."/>
            <person name="Comes H.P."/>
            <person name="Ma Y."/>
            <person name="Chen Y."/>
            <person name="Huang G."/>
            <person name="Zhou Y."/>
            <person name="Zheng Z."/>
            <person name="Qiu Y."/>
        </authorList>
    </citation>
    <scope>NUCLEOTIDE SEQUENCE [LARGE SCALE GENOMIC DNA]</scope>
    <source>
        <strain evidence="3">F231</strain>
    </source>
</reference>
<proteinExistence type="predicted"/>
<evidence type="ECO:0000256" key="2">
    <source>
        <dbReference type="SAM" id="Phobius"/>
    </source>
</evidence>
<feature type="transmembrane region" description="Helical" evidence="2">
    <location>
        <begin position="295"/>
        <end position="317"/>
    </location>
</feature>
<comment type="caution">
    <text evidence="3">The sequence shown here is derived from an EMBL/GenBank/DDBJ whole genome shotgun (WGS) entry which is preliminary data.</text>
</comment>
<evidence type="ECO:0000256" key="1">
    <source>
        <dbReference type="SAM" id="Coils"/>
    </source>
</evidence>
<evidence type="ECO:0008006" key="5">
    <source>
        <dbReference type="Google" id="ProtNLM"/>
    </source>
</evidence>
<gene>
    <name evidence="3" type="ORF">SAY86_010933</name>
</gene>
<protein>
    <recommendedName>
        <fullName evidence="5">Peroxisomal and mitochondrial division factor 2-like</fullName>
    </recommendedName>
</protein>
<organism evidence="3 4">
    <name type="scientific">Trapa natans</name>
    <name type="common">Water chestnut</name>
    <dbReference type="NCBI Taxonomy" id="22666"/>
    <lineage>
        <taxon>Eukaryota</taxon>
        <taxon>Viridiplantae</taxon>
        <taxon>Streptophyta</taxon>
        <taxon>Embryophyta</taxon>
        <taxon>Tracheophyta</taxon>
        <taxon>Spermatophyta</taxon>
        <taxon>Magnoliopsida</taxon>
        <taxon>eudicotyledons</taxon>
        <taxon>Gunneridae</taxon>
        <taxon>Pentapetalae</taxon>
        <taxon>rosids</taxon>
        <taxon>malvids</taxon>
        <taxon>Myrtales</taxon>
        <taxon>Lythraceae</taxon>
        <taxon>Trapa</taxon>
    </lineage>
</organism>
<keyword evidence="1" id="KW-0175">Coiled coil</keyword>
<evidence type="ECO:0000313" key="4">
    <source>
        <dbReference type="Proteomes" id="UP001346149"/>
    </source>
</evidence>
<keyword evidence="2" id="KW-1133">Transmembrane helix</keyword>
<accession>A0AAN7R3R6</accession>
<dbReference type="EMBL" id="JAXQNO010000012">
    <property type="protein sequence ID" value="KAK4787100.1"/>
    <property type="molecule type" value="Genomic_DNA"/>
</dbReference>
<keyword evidence="2" id="KW-0472">Membrane</keyword>
<dbReference type="AlphaFoldDB" id="A0AAN7R3R6"/>
<keyword evidence="2" id="KW-0812">Transmembrane</keyword>
<name>A0AAN7R3R6_TRANT</name>
<feature type="coiled-coil region" evidence="1">
    <location>
        <begin position="45"/>
        <end position="268"/>
    </location>
</feature>
<dbReference type="Proteomes" id="UP001346149">
    <property type="component" value="Unassembled WGS sequence"/>
</dbReference>